<protein>
    <submittedName>
        <fullName evidence="2">LicD family protein</fullName>
    </submittedName>
</protein>
<dbReference type="PANTHER" id="PTHR43404">
    <property type="entry name" value="LIPOPOLYSACCHARIDE CHOLINEPHOSPHOTRANSFERASE LICD"/>
    <property type="match status" value="1"/>
</dbReference>
<dbReference type="Proteomes" id="UP001285244">
    <property type="component" value="Unassembled WGS sequence"/>
</dbReference>
<evidence type="ECO:0000313" key="2">
    <source>
        <dbReference type="EMBL" id="MDX8417494.1"/>
    </source>
</evidence>
<name>A0ABU4WQ07_9FIRM</name>
<accession>A0ABU4WQ07</accession>
<gene>
    <name evidence="2" type="ORF">MOZ64_06520</name>
</gene>
<dbReference type="EMBL" id="JALBUS010000008">
    <property type="protein sequence ID" value="MDX8417494.1"/>
    <property type="molecule type" value="Genomic_DNA"/>
</dbReference>
<dbReference type="RefSeq" id="WP_320325783.1">
    <property type="nucleotide sequence ID" value="NZ_JALBUS010000008.1"/>
</dbReference>
<sequence length="280" mass="33006">MDSGYNLKKIQEIELEILDEIIRICDKYQIKYDLEGGSCIGAVRHSGMIPWDDDIDLGMLRSEYDRFVAVCKKELDASRFLFQDMNTDPNCGLIFGKVRRKDTILSETYSHQLSFHQGVWVDIFAYDNVVDDDSQRMKERKKIKRLQNLYIIRCGYKCPEGASRVEKLGYFLIKPFTYLFSYNYYVTHLNQRMRKHNTESCSYVFNYGGAYPDKGLFSKTLFTNLINHEFNGRQVKIFKDYDLYLTQLFGDYMQLPPKEKRNGGSHIVFQFQDNRNTRSS</sequence>
<dbReference type="InterPro" id="IPR007074">
    <property type="entry name" value="LicD/FKTN/FKRP_NTP_transf"/>
</dbReference>
<keyword evidence="3" id="KW-1185">Reference proteome</keyword>
<reference evidence="2 3" key="1">
    <citation type="submission" date="2022-03" db="EMBL/GenBank/DDBJ databases">
        <title>Novel taxa within the pig intestine.</title>
        <authorList>
            <person name="Wylensek D."/>
            <person name="Bishof K."/>
            <person name="Afrizal A."/>
            <person name="Clavel T."/>
        </authorList>
    </citation>
    <scope>NUCLEOTIDE SEQUENCE [LARGE SCALE GENOMIC DNA]</scope>
    <source>
        <strain evidence="2 3">Cla-KB-P134</strain>
    </source>
</reference>
<feature type="domain" description="LicD/FKTN/FKRP nucleotidyltransferase" evidence="1">
    <location>
        <begin position="25"/>
        <end position="250"/>
    </location>
</feature>
<organism evidence="2 3">
    <name type="scientific">Absicoccus intestinalis</name>
    <dbReference type="NCBI Taxonomy" id="2926319"/>
    <lineage>
        <taxon>Bacteria</taxon>
        <taxon>Bacillati</taxon>
        <taxon>Bacillota</taxon>
        <taxon>Erysipelotrichia</taxon>
        <taxon>Erysipelotrichales</taxon>
        <taxon>Erysipelotrichaceae</taxon>
        <taxon>Absicoccus</taxon>
    </lineage>
</organism>
<dbReference type="InterPro" id="IPR052942">
    <property type="entry name" value="LPS_cholinephosphotransferase"/>
</dbReference>
<comment type="caution">
    <text evidence="2">The sequence shown here is derived from an EMBL/GenBank/DDBJ whole genome shotgun (WGS) entry which is preliminary data.</text>
</comment>
<evidence type="ECO:0000313" key="3">
    <source>
        <dbReference type="Proteomes" id="UP001285244"/>
    </source>
</evidence>
<proteinExistence type="predicted"/>
<dbReference type="PANTHER" id="PTHR43404:SF2">
    <property type="entry name" value="LIPOPOLYSACCHARIDE CHOLINEPHOSPHOTRANSFERASE LICD"/>
    <property type="match status" value="1"/>
</dbReference>
<dbReference type="Pfam" id="PF04991">
    <property type="entry name" value="LicD"/>
    <property type="match status" value="1"/>
</dbReference>
<evidence type="ECO:0000259" key="1">
    <source>
        <dbReference type="Pfam" id="PF04991"/>
    </source>
</evidence>